<reference evidence="7" key="1">
    <citation type="journal article" date="2020" name="mSystems">
        <title>Genome- and Community-Level Interaction Insights into Carbon Utilization and Element Cycling Functions of Hydrothermarchaeota in Hydrothermal Sediment.</title>
        <authorList>
            <person name="Zhou Z."/>
            <person name="Liu Y."/>
            <person name="Xu W."/>
            <person name="Pan J."/>
            <person name="Luo Z.H."/>
            <person name="Li M."/>
        </authorList>
    </citation>
    <scope>NUCLEOTIDE SEQUENCE [LARGE SCALE GENOMIC DNA]</scope>
    <source>
        <strain evidence="7">SpSt-732</strain>
    </source>
</reference>
<comment type="function">
    <text evidence="6">Part of ribonuclease P, a protein complex that generates mature tRNA molecules by cleaving their 5'-ends.</text>
</comment>
<dbReference type="EC" id="3.1.26.5" evidence="6"/>
<evidence type="ECO:0000256" key="6">
    <source>
        <dbReference type="HAMAP-Rule" id="MF_00754"/>
    </source>
</evidence>
<dbReference type="InterPro" id="IPR023538">
    <property type="entry name" value="RNP1"/>
</dbReference>
<comment type="caution">
    <text evidence="7">The sequence shown here is derived from an EMBL/GenBank/DDBJ whole genome shotgun (WGS) entry which is preliminary data.</text>
</comment>
<keyword evidence="1 6" id="KW-0963">Cytoplasm</keyword>
<dbReference type="SMART" id="SM00538">
    <property type="entry name" value="POP4"/>
    <property type="match status" value="1"/>
</dbReference>
<keyword evidence="5 6" id="KW-0378">Hydrolase</keyword>
<comment type="catalytic activity">
    <reaction evidence="6">
        <text>Endonucleolytic cleavage of RNA, removing 5'-extranucleotides from tRNA precursor.</text>
        <dbReference type="EC" id="3.1.26.5"/>
    </reaction>
</comment>
<evidence type="ECO:0000256" key="4">
    <source>
        <dbReference type="ARBA" id="ARBA00022759"/>
    </source>
</evidence>
<evidence type="ECO:0000256" key="2">
    <source>
        <dbReference type="ARBA" id="ARBA00022694"/>
    </source>
</evidence>
<dbReference type="GO" id="GO:0030677">
    <property type="term" value="C:ribonuclease P complex"/>
    <property type="evidence" value="ECO:0007669"/>
    <property type="project" value="UniProtKB-UniRule"/>
</dbReference>
<keyword evidence="3 6" id="KW-0540">Nuclease</keyword>
<evidence type="ECO:0000256" key="5">
    <source>
        <dbReference type="ARBA" id="ARBA00022801"/>
    </source>
</evidence>
<dbReference type="GO" id="GO:0004526">
    <property type="term" value="F:ribonuclease P activity"/>
    <property type="evidence" value="ECO:0007669"/>
    <property type="project" value="UniProtKB-UniRule"/>
</dbReference>
<dbReference type="InterPro" id="IPR002730">
    <property type="entry name" value="Rpp29/RNP1"/>
</dbReference>
<evidence type="ECO:0000256" key="1">
    <source>
        <dbReference type="ARBA" id="ARBA00022490"/>
    </source>
</evidence>
<dbReference type="SUPFAM" id="SSF101744">
    <property type="entry name" value="Rof/RNase P subunit-like"/>
    <property type="match status" value="1"/>
</dbReference>
<keyword evidence="2 6" id="KW-0819">tRNA processing</keyword>
<gene>
    <name evidence="6" type="primary">rnp1</name>
    <name evidence="7" type="ORF">ENV14_00320</name>
</gene>
<accession>A0A7C4BBX3</accession>
<protein>
    <recommendedName>
        <fullName evidence="6">Ribonuclease P protein component 1</fullName>
        <shortName evidence="6">RNase P component 1</shortName>
        <ecNumber evidence="6">3.1.26.5</ecNumber>
    </recommendedName>
    <alternativeName>
        <fullName evidence="6">Rpp29</fullName>
    </alternativeName>
</protein>
<dbReference type="Pfam" id="PF01868">
    <property type="entry name" value="RNase_P-MRP_p29"/>
    <property type="match status" value="1"/>
</dbReference>
<proteinExistence type="inferred from homology"/>
<evidence type="ECO:0000313" key="7">
    <source>
        <dbReference type="EMBL" id="HGI86836.1"/>
    </source>
</evidence>
<dbReference type="GO" id="GO:0005737">
    <property type="term" value="C:cytoplasm"/>
    <property type="evidence" value="ECO:0007669"/>
    <property type="project" value="UniProtKB-SubCell"/>
</dbReference>
<sequence length="99" mass="11522">MLRTKDNIIYHEIIGLRVKILSHLDPTLVGREGIVINETMNMLQILNIKHGKVIKVPKRGGIFLFTIPETNEEVVIDGMQIFGRPEDRLKKIRFTNMRR</sequence>
<dbReference type="InterPro" id="IPR036980">
    <property type="entry name" value="RNase_P/MRP_Rpp29_sf"/>
</dbReference>
<dbReference type="GO" id="GO:0003723">
    <property type="term" value="F:RNA binding"/>
    <property type="evidence" value="ECO:0007669"/>
    <property type="project" value="InterPro"/>
</dbReference>
<dbReference type="EMBL" id="DTFF01000002">
    <property type="protein sequence ID" value="HGI86836.1"/>
    <property type="molecule type" value="Genomic_DNA"/>
</dbReference>
<organism evidence="7">
    <name type="scientific">Ignisphaera aggregans</name>
    <dbReference type="NCBI Taxonomy" id="334771"/>
    <lineage>
        <taxon>Archaea</taxon>
        <taxon>Thermoproteota</taxon>
        <taxon>Thermoprotei</taxon>
        <taxon>Desulfurococcales</taxon>
        <taxon>Desulfurococcaceae</taxon>
        <taxon>Ignisphaera</taxon>
    </lineage>
</organism>
<keyword evidence="4 6" id="KW-0255">Endonuclease</keyword>
<dbReference type="HAMAP" id="MF_00754">
    <property type="entry name" value="RNase_P_1"/>
    <property type="match status" value="1"/>
</dbReference>
<comment type="subunit">
    <text evidence="6">Consists of a catalytic RNA component and at least 4-5 protein subunits.</text>
</comment>
<name>A0A7C4BBX3_9CREN</name>
<dbReference type="InterPro" id="IPR023534">
    <property type="entry name" value="Rof/RNase_P-like"/>
</dbReference>
<dbReference type="Gene3D" id="2.30.30.210">
    <property type="entry name" value="Ribonuclease P/MRP, subunit p29"/>
    <property type="match status" value="1"/>
</dbReference>
<evidence type="ECO:0000256" key="3">
    <source>
        <dbReference type="ARBA" id="ARBA00022722"/>
    </source>
</evidence>
<comment type="similarity">
    <text evidence="6">Belongs to the eukaryotic/archaeal RNase P protein component 1 family.</text>
</comment>
<dbReference type="GO" id="GO:0001682">
    <property type="term" value="P:tRNA 5'-leader removal"/>
    <property type="evidence" value="ECO:0007669"/>
    <property type="project" value="UniProtKB-UniRule"/>
</dbReference>
<dbReference type="AlphaFoldDB" id="A0A7C4BBX3"/>
<comment type="subcellular location">
    <subcellularLocation>
        <location evidence="6">Cytoplasm</location>
    </subcellularLocation>
</comment>